<keyword evidence="5" id="KW-0349">Heme</keyword>
<accession>A0ABM1E095</accession>
<dbReference type="InterPro" id="IPR002401">
    <property type="entry name" value="Cyt_P450_E_grp-I"/>
</dbReference>
<dbReference type="PROSITE" id="PS00086">
    <property type="entry name" value="CYTOCHROME_P450"/>
    <property type="match status" value="1"/>
</dbReference>
<name>A0ABM1E095_PRICU</name>
<keyword evidence="4 5" id="KW-0503">Monooxygenase</keyword>
<evidence type="ECO:0000313" key="7">
    <source>
        <dbReference type="Proteomes" id="UP000695022"/>
    </source>
</evidence>
<reference evidence="8" key="1">
    <citation type="submission" date="2025-08" db="UniProtKB">
        <authorList>
            <consortium name="RefSeq"/>
        </authorList>
    </citation>
    <scope>IDENTIFICATION</scope>
</reference>
<dbReference type="PANTHER" id="PTHR24300:SF403">
    <property type="entry name" value="CYTOCHROME P450 306A1"/>
    <property type="match status" value="1"/>
</dbReference>
<organism evidence="7 8">
    <name type="scientific">Priapulus caudatus</name>
    <name type="common">Priapulid worm</name>
    <dbReference type="NCBI Taxonomy" id="37621"/>
    <lineage>
        <taxon>Eukaryota</taxon>
        <taxon>Metazoa</taxon>
        <taxon>Ecdysozoa</taxon>
        <taxon>Scalidophora</taxon>
        <taxon>Priapulida</taxon>
        <taxon>Priapulimorpha</taxon>
        <taxon>Priapulimorphida</taxon>
        <taxon>Priapulidae</taxon>
        <taxon>Priapulus</taxon>
    </lineage>
</organism>
<protein>
    <submittedName>
        <fullName evidence="8">Cytochrome P450 2U1-like isoform X2</fullName>
    </submittedName>
</protein>
<evidence type="ECO:0000256" key="2">
    <source>
        <dbReference type="ARBA" id="ARBA00022723"/>
    </source>
</evidence>
<keyword evidence="2 5" id="KW-0479">Metal-binding</keyword>
<dbReference type="InterPro" id="IPR001128">
    <property type="entry name" value="Cyt_P450"/>
</dbReference>
<sequence>MDASVIWNFLLGKPVGLLLGIASVFLYVYMTRKPSGIPPGPAGWPVFGNLLRLGRNPHLTLTSMSQQYGNIFSVYMGNMLTVVLNDYDTVKEAFLKMGDVFSGRPDLYVIKTSSSDHNGVHGLILTEGAHWREQRKFALEALREFGMGKISLEGKIQEEVQALLHEIGEKSDQAFDSKLLMGNAVSNVICNIVFGNRFDYDDAEFREMLERLNISVRNSSVSGLINFMPFLRFVPGLGRELMQGFAARRVKSFAYFQRRIDEHKATLDREHVRDFIDAYLKHIEDVKTAKRGGETFTGQLVPLGVPHATTRDVSLRGYTIPARTMILPNLWAIHRDAKNFPDPTAFKPERYLDADGSLSSKLCERLMPFSIGWRVCLGEMLARMELLLFFTAILQQFHIQTPEGESPPPLTGEMGIVHQPTAYRQRFIPRK</sequence>
<gene>
    <name evidence="8" type="primary">LOC106807698</name>
</gene>
<dbReference type="InterPro" id="IPR050182">
    <property type="entry name" value="Cytochrome_P450_fam2"/>
</dbReference>
<feature type="transmembrane region" description="Helical" evidence="6">
    <location>
        <begin position="6"/>
        <end position="29"/>
    </location>
</feature>
<dbReference type="InterPro" id="IPR036396">
    <property type="entry name" value="Cyt_P450_sf"/>
</dbReference>
<keyword evidence="6" id="KW-0472">Membrane</keyword>
<evidence type="ECO:0000256" key="5">
    <source>
        <dbReference type="RuleBase" id="RU000461"/>
    </source>
</evidence>
<evidence type="ECO:0000256" key="6">
    <source>
        <dbReference type="SAM" id="Phobius"/>
    </source>
</evidence>
<dbReference type="InterPro" id="IPR017972">
    <property type="entry name" value="Cyt_P450_CS"/>
</dbReference>
<evidence type="ECO:0000313" key="8">
    <source>
        <dbReference type="RefSeq" id="XP_014665616.1"/>
    </source>
</evidence>
<evidence type="ECO:0000256" key="1">
    <source>
        <dbReference type="ARBA" id="ARBA00010617"/>
    </source>
</evidence>
<keyword evidence="3 5" id="KW-0408">Iron</keyword>
<dbReference type="GeneID" id="106807698"/>
<keyword evidence="5" id="KW-0560">Oxidoreductase</keyword>
<keyword evidence="6" id="KW-1133">Transmembrane helix</keyword>
<dbReference type="Gene3D" id="1.10.630.10">
    <property type="entry name" value="Cytochrome P450"/>
    <property type="match status" value="2"/>
</dbReference>
<keyword evidence="6" id="KW-0812">Transmembrane</keyword>
<dbReference type="PRINTS" id="PR00463">
    <property type="entry name" value="EP450I"/>
</dbReference>
<dbReference type="Pfam" id="PF00067">
    <property type="entry name" value="p450"/>
    <property type="match status" value="2"/>
</dbReference>
<comment type="similarity">
    <text evidence="1 5">Belongs to the cytochrome P450 family.</text>
</comment>
<keyword evidence="7" id="KW-1185">Reference proteome</keyword>
<proteinExistence type="inferred from homology"/>
<dbReference type="RefSeq" id="XP_014665616.1">
    <property type="nucleotide sequence ID" value="XM_014810130.1"/>
</dbReference>
<evidence type="ECO:0000256" key="4">
    <source>
        <dbReference type="ARBA" id="ARBA00023033"/>
    </source>
</evidence>
<evidence type="ECO:0000256" key="3">
    <source>
        <dbReference type="ARBA" id="ARBA00023004"/>
    </source>
</evidence>
<dbReference type="Proteomes" id="UP000695022">
    <property type="component" value="Unplaced"/>
</dbReference>
<dbReference type="PANTHER" id="PTHR24300">
    <property type="entry name" value="CYTOCHROME P450 508A4-RELATED"/>
    <property type="match status" value="1"/>
</dbReference>
<dbReference type="SUPFAM" id="SSF48264">
    <property type="entry name" value="Cytochrome P450"/>
    <property type="match status" value="1"/>
</dbReference>